<evidence type="ECO:0000313" key="9">
    <source>
        <dbReference type="EMBL" id="GMH56167.1"/>
    </source>
</evidence>
<sequence>MINSNSQPISRTSSIDSTTGERRTLSRDVDVMKSRMVSGERQISISSNRPATTILATDHLLNPNHDPDRISTCCGLKLTGNAKTLLISTFLFLTITTGQYFAAIAASSIALKADCVSMLVDALSYIGNLFAECTPNPDTKKRLELAMSGVSFALLLYFTADFLMESLENTGHVMCNCDTSFSEDPTTCWLADNKSKVIGEDNCEPDEEVNAYIVLGFALGGLVFDFISLYAYKKFSTEEGERASISGAGPYEHKHHHHVGDDPLKHRHKEEESEESHDSNVNMLSALMHIGSDLLRSTTTFVESLILLYVTDVDSVKVDGWCALIVCSLIALGAVWSVGVWAKEVWVFCMKSEDDEEEQKRYNLLVDSV</sequence>
<comment type="caution">
    <text evidence="9">The sequence shown here is derived from an EMBL/GenBank/DDBJ whole genome shotgun (WGS) entry which is preliminary data.</text>
</comment>
<evidence type="ECO:0000256" key="2">
    <source>
        <dbReference type="ARBA" id="ARBA00022692"/>
    </source>
</evidence>
<feature type="transmembrane region" description="Helical" evidence="7">
    <location>
        <begin position="85"/>
        <end position="103"/>
    </location>
</feature>
<gene>
    <name evidence="9" type="ORF">TrLO_g7701</name>
</gene>
<dbReference type="AlphaFoldDB" id="A0A9W6ZRP9"/>
<dbReference type="OrthoDB" id="196491at2759"/>
<evidence type="ECO:0000256" key="3">
    <source>
        <dbReference type="ARBA" id="ARBA00022906"/>
    </source>
</evidence>
<feature type="transmembrane region" description="Helical" evidence="7">
    <location>
        <begin position="211"/>
        <end position="232"/>
    </location>
</feature>
<proteinExistence type="predicted"/>
<name>A0A9W6ZRP9_9STRA</name>
<evidence type="ECO:0000256" key="7">
    <source>
        <dbReference type="SAM" id="Phobius"/>
    </source>
</evidence>
<feature type="region of interest" description="Disordered" evidence="6">
    <location>
        <begin position="251"/>
        <end position="279"/>
    </location>
</feature>
<evidence type="ECO:0000259" key="8">
    <source>
        <dbReference type="Pfam" id="PF01545"/>
    </source>
</evidence>
<keyword evidence="3" id="KW-0813">Transport</keyword>
<keyword evidence="4 7" id="KW-1133">Transmembrane helix</keyword>
<evidence type="ECO:0000256" key="5">
    <source>
        <dbReference type="ARBA" id="ARBA00023136"/>
    </source>
</evidence>
<keyword evidence="3" id="KW-0862">Zinc</keyword>
<organism evidence="9 10">
    <name type="scientific">Triparma laevis f. longispina</name>
    <dbReference type="NCBI Taxonomy" id="1714387"/>
    <lineage>
        <taxon>Eukaryota</taxon>
        <taxon>Sar</taxon>
        <taxon>Stramenopiles</taxon>
        <taxon>Ochrophyta</taxon>
        <taxon>Bolidophyceae</taxon>
        <taxon>Parmales</taxon>
        <taxon>Triparmaceae</taxon>
        <taxon>Triparma</taxon>
    </lineage>
</organism>
<keyword evidence="3" id="KW-0406">Ion transport</keyword>
<reference evidence="10" key="1">
    <citation type="journal article" date="2023" name="Commun. Biol.">
        <title>Genome analysis of Parmales, the sister group of diatoms, reveals the evolutionary specialization of diatoms from phago-mixotrophs to photoautotrophs.</title>
        <authorList>
            <person name="Ban H."/>
            <person name="Sato S."/>
            <person name="Yoshikawa S."/>
            <person name="Yamada K."/>
            <person name="Nakamura Y."/>
            <person name="Ichinomiya M."/>
            <person name="Sato N."/>
            <person name="Blanc-Mathieu R."/>
            <person name="Endo H."/>
            <person name="Kuwata A."/>
            <person name="Ogata H."/>
        </authorList>
    </citation>
    <scope>NUCLEOTIDE SEQUENCE [LARGE SCALE GENOMIC DNA]</scope>
    <source>
        <strain evidence="10">NIES 3700</strain>
    </source>
</reference>
<feature type="transmembrane region" description="Helical" evidence="7">
    <location>
        <begin position="323"/>
        <end position="342"/>
    </location>
</feature>
<dbReference type="GO" id="GO:0005385">
    <property type="term" value="F:zinc ion transmembrane transporter activity"/>
    <property type="evidence" value="ECO:0007669"/>
    <property type="project" value="TreeGrafter"/>
</dbReference>
<protein>
    <recommendedName>
        <fullName evidence="8">Cation efflux protein transmembrane domain-containing protein</fullName>
    </recommendedName>
</protein>
<dbReference type="GO" id="GO:0005886">
    <property type="term" value="C:plasma membrane"/>
    <property type="evidence" value="ECO:0007669"/>
    <property type="project" value="TreeGrafter"/>
</dbReference>
<dbReference type="Gene3D" id="1.20.1510.10">
    <property type="entry name" value="Cation efflux protein transmembrane domain"/>
    <property type="match status" value="1"/>
</dbReference>
<evidence type="ECO:0000256" key="1">
    <source>
        <dbReference type="ARBA" id="ARBA00004141"/>
    </source>
</evidence>
<evidence type="ECO:0000256" key="6">
    <source>
        <dbReference type="SAM" id="MobiDB-lite"/>
    </source>
</evidence>
<keyword evidence="3" id="KW-0864">Zinc transport</keyword>
<dbReference type="PANTHER" id="PTHR11562">
    <property type="entry name" value="CATION EFFLUX PROTEIN/ ZINC TRANSPORTER"/>
    <property type="match status" value="1"/>
</dbReference>
<dbReference type="InterPro" id="IPR027469">
    <property type="entry name" value="Cation_efflux_TMD_sf"/>
</dbReference>
<comment type="subcellular location">
    <subcellularLocation>
        <location evidence="1">Membrane</location>
        <topology evidence="1">Multi-pass membrane protein</topology>
    </subcellularLocation>
</comment>
<dbReference type="SUPFAM" id="SSF161111">
    <property type="entry name" value="Cation efflux protein transmembrane domain-like"/>
    <property type="match status" value="1"/>
</dbReference>
<feature type="compositionally biased region" description="Polar residues" evidence="6">
    <location>
        <begin position="1"/>
        <end position="18"/>
    </location>
</feature>
<keyword evidence="5 7" id="KW-0472">Membrane</keyword>
<dbReference type="Pfam" id="PF01545">
    <property type="entry name" value="Cation_efflux"/>
    <property type="match status" value="1"/>
</dbReference>
<dbReference type="InterPro" id="IPR050681">
    <property type="entry name" value="CDF/SLC30A"/>
</dbReference>
<keyword evidence="2 7" id="KW-0812">Transmembrane</keyword>
<evidence type="ECO:0000256" key="4">
    <source>
        <dbReference type="ARBA" id="ARBA00022989"/>
    </source>
</evidence>
<keyword evidence="10" id="KW-1185">Reference proteome</keyword>
<dbReference type="EMBL" id="BRXW01000450">
    <property type="protein sequence ID" value="GMH56167.1"/>
    <property type="molecule type" value="Genomic_DNA"/>
</dbReference>
<dbReference type="PANTHER" id="PTHR11562:SF17">
    <property type="entry name" value="RE54080P-RELATED"/>
    <property type="match status" value="1"/>
</dbReference>
<dbReference type="Proteomes" id="UP001165122">
    <property type="component" value="Unassembled WGS sequence"/>
</dbReference>
<accession>A0A9W6ZRP9</accession>
<feature type="domain" description="Cation efflux protein transmembrane" evidence="8">
    <location>
        <begin position="85"/>
        <end position="334"/>
    </location>
</feature>
<feature type="region of interest" description="Disordered" evidence="6">
    <location>
        <begin position="1"/>
        <end position="26"/>
    </location>
</feature>
<dbReference type="InterPro" id="IPR058533">
    <property type="entry name" value="Cation_efflux_TM"/>
</dbReference>
<evidence type="ECO:0000313" key="10">
    <source>
        <dbReference type="Proteomes" id="UP001165122"/>
    </source>
</evidence>